<dbReference type="SUPFAM" id="SSF57603">
    <property type="entry name" value="FnI-like domain"/>
    <property type="match status" value="1"/>
</dbReference>
<sequence>MSLNKLNTMPLNDVSISQRVFSKKDISTHICSVITCWCKQDNTSGETWKLSRCVTCSCFNGEVKCSTESCAQLTCPHRYKPSRSPSHCCPSCVESDGNCMLVGSQLHTFDEKIYAVHTNCNYVLTRDCQRRKFSVHVVNENKVQFSSLNATNHNAVVVKVENTKVTLSSNFVRIGRKTVQLPFIKLGVLSVVKDGNKLIVRGNIGELYQISLKLFIMIIMNNLGYNVTFISTLYDTNLRLLLGIKVVWSRNESLQVYVNPEYKSKVCGLCGNYNENTEDDWQTKKGELTNNYQRFINSWKVRYVTVLSHLGGSILQVGKANICSDDLKSTANDNRVKTKCKTREKSYAAINACDVLKSSTFHECRKIVRVMPYFRSCYAEMCVQENYCNTISSYISECRNAGVHIEVTMPSLLKCNTSKQLKKSNCPTGAVYNQCVSVCRKTCKNFRRNRSCQKNCKPGCACPSGTVLYGNRCIRPRHCPLPIKASVSIALNSTNSNHTKLHQLHSSP</sequence>
<dbReference type="Proteomes" id="UP000288716">
    <property type="component" value="Unassembled WGS sequence"/>
</dbReference>
<keyword evidence="8" id="KW-1185">Reference proteome</keyword>
<dbReference type="SMART" id="SM00832">
    <property type="entry name" value="C8"/>
    <property type="match status" value="1"/>
</dbReference>
<evidence type="ECO:0000313" key="8">
    <source>
        <dbReference type="Proteomes" id="UP000288716"/>
    </source>
</evidence>
<dbReference type="InterPro" id="IPR002919">
    <property type="entry name" value="TIL_dom"/>
</dbReference>
<dbReference type="GO" id="GO:0031012">
    <property type="term" value="C:extracellular matrix"/>
    <property type="evidence" value="ECO:0007669"/>
    <property type="project" value="TreeGrafter"/>
</dbReference>
<keyword evidence="4" id="KW-0325">Glycoprotein</keyword>
<accession>A0A443SJM4</accession>
<dbReference type="PROSITE" id="PS01208">
    <property type="entry name" value="VWFC_1"/>
    <property type="match status" value="1"/>
</dbReference>
<comment type="similarity">
    <text evidence="1">Belongs to the serine protease inhibitor-like (TIL domain-containing) family.</text>
</comment>
<dbReference type="InterPro" id="IPR014853">
    <property type="entry name" value="VWF/SSPO/ZAN-like_Cys-rich_dom"/>
</dbReference>
<feature type="domain" description="VWFC" evidence="5">
    <location>
        <begin position="45"/>
        <end position="93"/>
    </location>
</feature>
<dbReference type="Gene3D" id="6.20.200.20">
    <property type="match status" value="1"/>
</dbReference>
<dbReference type="AlphaFoldDB" id="A0A443SJM4"/>
<evidence type="ECO:0000256" key="3">
    <source>
        <dbReference type="ARBA" id="ARBA00023157"/>
    </source>
</evidence>
<dbReference type="OrthoDB" id="6019304at2759"/>
<evidence type="ECO:0000259" key="6">
    <source>
        <dbReference type="PROSITE" id="PS51233"/>
    </source>
</evidence>
<dbReference type="PROSITE" id="PS51233">
    <property type="entry name" value="VWFD"/>
    <property type="match status" value="1"/>
</dbReference>
<proteinExistence type="inferred from homology"/>
<dbReference type="SMART" id="SM00216">
    <property type="entry name" value="VWD"/>
    <property type="match status" value="1"/>
</dbReference>
<comment type="caution">
    <text evidence="7">The sequence shown here is derived from an EMBL/GenBank/DDBJ whole genome shotgun (WGS) entry which is preliminary data.</text>
</comment>
<dbReference type="InterPro" id="IPR001846">
    <property type="entry name" value="VWF_type-D"/>
</dbReference>
<name>A0A443SJM4_9ACAR</name>
<dbReference type="PROSITE" id="PS50184">
    <property type="entry name" value="VWFC_2"/>
    <property type="match status" value="1"/>
</dbReference>
<evidence type="ECO:0000256" key="2">
    <source>
        <dbReference type="ARBA" id="ARBA00022737"/>
    </source>
</evidence>
<dbReference type="InterPro" id="IPR036084">
    <property type="entry name" value="Ser_inhib-like_sf"/>
</dbReference>
<dbReference type="CDD" id="cd19941">
    <property type="entry name" value="TIL"/>
    <property type="match status" value="1"/>
</dbReference>
<dbReference type="STRING" id="299467.A0A443SJM4"/>
<dbReference type="Pfam" id="PF08742">
    <property type="entry name" value="C8"/>
    <property type="match status" value="1"/>
</dbReference>
<dbReference type="FunFam" id="2.10.25.10:FF:000055">
    <property type="entry name" value="alpha-tectorin isoform X1"/>
    <property type="match status" value="1"/>
</dbReference>
<dbReference type="Gene3D" id="2.10.25.10">
    <property type="entry name" value="Laminin"/>
    <property type="match status" value="1"/>
</dbReference>
<dbReference type="VEuPathDB" id="VectorBase:LDEU004366"/>
<dbReference type="EMBL" id="NCKV01001846">
    <property type="protein sequence ID" value="RWS27675.1"/>
    <property type="molecule type" value="Genomic_DNA"/>
</dbReference>
<dbReference type="SUPFAM" id="SSF57567">
    <property type="entry name" value="Serine protease inhibitors"/>
    <property type="match status" value="1"/>
</dbReference>
<evidence type="ECO:0000256" key="4">
    <source>
        <dbReference type="ARBA" id="ARBA00023180"/>
    </source>
</evidence>
<dbReference type="PANTHER" id="PTHR11339:SF272">
    <property type="entry name" value="BMP-BINDING ENDOTHELIAL REGULATOR PROTEIN"/>
    <property type="match status" value="1"/>
</dbReference>
<evidence type="ECO:0000313" key="7">
    <source>
        <dbReference type="EMBL" id="RWS27675.1"/>
    </source>
</evidence>
<organism evidence="7 8">
    <name type="scientific">Leptotrombidium deliense</name>
    <dbReference type="NCBI Taxonomy" id="299467"/>
    <lineage>
        <taxon>Eukaryota</taxon>
        <taxon>Metazoa</taxon>
        <taxon>Ecdysozoa</taxon>
        <taxon>Arthropoda</taxon>
        <taxon>Chelicerata</taxon>
        <taxon>Arachnida</taxon>
        <taxon>Acari</taxon>
        <taxon>Acariformes</taxon>
        <taxon>Trombidiformes</taxon>
        <taxon>Prostigmata</taxon>
        <taxon>Anystina</taxon>
        <taxon>Parasitengona</taxon>
        <taxon>Trombiculoidea</taxon>
        <taxon>Trombiculidae</taxon>
        <taxon>Leptotrombidium</taxon>
    </lineage>
</organism>
<keyword evidence="2" id="KW-0677">Repeat</keyword>
<protein>
    <submittedName>
        <fullName evidence="7">BMP-binding endothelial regulator protein-like protein</fullName>
    </submittedName>
</protein>
<keyword evidence="3" id="KW-1015">Disulfide bond</keyword>
<feature type="domain" description="VWFD" evidence="6">
    <location>
        <begin position="97"/>
        <end position="309"/>
    </location>
</feature>
<dbReference type="PANTHER" id="PTHR11339">
    <property type="entry name" value="EXTRACELLULAR MATRIX GLYCOPROTEIN RELATED"/>
    <property type="match status" value="1"/>
</dbReference>
<dbReference type="Pfam" id="PF01826">
    <property type="entry name" value="TIL"/>
    <property type="match status" value="1"/>
</dbReference>
<dbReference type="InterPro" id="IPR050780">
    <property type="entry name" value="Mucin_vWF_Thrombospondin_sf"/>
</dbReference>
<reference evidence="7 8" key="1">
    <citation type="journal article" date="2018" name="Gigascience">
        <title>Genomes of trombidid mites reveal novel predicted allergens and laterally-transferred genes associated with secondary metabolism.</title>
        <authorList>
            <person name="Dong X."/>
            <person name="Chaisiri K."/>
            <person name="Xia D."/>
            <person name="Armstrong S.D."/>
            <person name="Fang Y."/>
            <person name="Donnelly M.J."/>
            <person name="Kadowaki T."/>
            <person name="McGarry J.W."/>
            <person name="Darby A.C."/>
            <person name="Makepeace B.L."/>
        </authorList>
    </citation>
    <scope>NUCLEOTIDE SEQUENCE [LARGE SCALE GENOMIC DNA]</scope>
    <source>
        <strain evidence="7">UoL-UT</strain>
    </source>
</reference>
<evidence type="ECO:0000259" key="5">
    <source>
        <dbReference type="PROSITE" id="PS50184"/>
    </source>
</evidence>
<evidence type="ECO:0000256" key="1">
    <source>
        <dbReference type="ARBA" id="ARBA00007611"/>
    </source>
</evidence>
<dbReference type="Pfam" id="PF00094">
    <property type="entry name" value="VWD"/>
    <property type="match status" value="2"/>
</dbReference>
<dbReference type="InterPro" id="IPR001007">
    <property type="entry name" value="VWF_dom"/>
</dbReference>
<gene>
    <name evidence="7" type="ORF">B4U80_01721</name>
</gene>
<dbReference type="GO" id="GO:0005615">
    <property type="term" value="C:extracellular space"/>
    <property type="evidence" value="ECO:0007669"/>
    <property type="project" value="TreeGrafter"/>
</dbReference>